<dbReference type="Proteomes" id="UP001153076">
    <property type="component" value="Unassembled WGS sequence"/>
</dbReference>
<proteinExistence type="predicted"/>
<dbReference type="OrthoDB" id="1717299at2759"/>
<dbReference type="AlphaFoldDB" id="A0A9Q1GM26"/>
<keyword evidence="2" id="KW-1185">Reference proteome</keyword>
<evidence type="ECO:0000313" key="1">
    <source>
        <dbReference type="EMBL" id="KAJ8421949.1"/>
    </source>
</evidence>
<name>A0A9Q1GM26_9CARY</name>
<dbReference type="EMBL" id="JAKOGI010002464">
    <property type="protein sequence ID" value="KAJ8421949.1"/>
    <property type="molecule type" value="Genomic_DNA"/>
</dbReference>
<evidence type="ECO:0000313" key="2">
    <source>
        <dbReference type="Proteomes" id="UP001153076"/>
    </source>
</evidence>
<comment type="caution">
    <text evidence="1">The sequence shown here is derived from an EMBL/GenBank/DDBJ whole genome shotgun (WGS) entry which is preliminary data.</text>
</comment>
<sequence>MLDHLPILLKRTTLYMLTETGNVISFLKTCGSLSLLLTSNPDAVDSLLSKVDKCSADLYDWNISMSGHVGSVIKKLERQILSEVRDWKEKRKRYYGGSGHIQTTLSTGMPTRDETIKRIGAQHLQGLLTLWILRPLSFKPITPRPEPRTISRVSDLIDRDNACWNESLVKQHFMPSDAELILNVPLCDAWPPDKLIWHYHPQGVYVVHSACHMLISDTHRNNGSSSSPDNAL</sequence>
<protein>
    <submittedName>
        <fullName evidence="1">Uncharacterized protein</fullName>
    </submittedName>
</protein>
<accession>A0A9Q1GM26</accession>
<reference evidence="1" key="1">
    <citation type="submission" date="2022-04" db="EMBL/GenBank/DDBJ databases">
        <title>Carnegiea gigantea Genome sequencing and assembly v2.</title>
        <authorList>
            <person name="Copetti D."/>
            <person name="Sanderson M.J."/>
            <person name="Burquez A."/>
            <person name="Wojciechowski M.F."/>
        </authorList>
    </citation>
    <scope>NUCLEOTIDE SEQUENCE</scope>
    <source>
        <strain evidence="1">SGP5-SGP5p</strain>
        <tissue evidence="1">Aerial part</tissue>
    </source>
</reference>
<gene>
    <name evidence="1" type="ORF">Cgig2_006420</name>
</gene>
<organism evidence="1 2">
    <name type="scientific">Carnegiea gigantea</name>
    <dbReference type="NCBI Taxonomy" id="171969"/>
    <lineage>
        <taxon>Eukaryota</taxon>
        <taxon>Viridiplantae</taxon>
        <taxon>Streptophyta</taxon>
        <taxon>Embryophyta</taxon>
        <taxon>Tracheophyta</taxon>
        <taxon>Spermatophyta</taxon>
        <taxon>Magnoliopsida</taxon>
        <taxon>eudicotyledons</taxon>
        <taxon>Gunneridae</taxon>
        <taxon>Pentapetalae</taxon>
        <taxon>Caryophyllales</taxon>
        <taxon>Cactineae</taxon>
        <taxon>Cactaceae</taxon>
        <taxon>Cactoideae</taxon>
        <taxon>Echinocereeae</taxon>
        <taxon>Carnegiea</taxon>
    </lineage>
</organism>